<protein>
    <recommendedName>
        <fullName evidence="3">Cytochrome c-type biogenesis protein CcmH</fullName>
    </recommendedName>
</protein>
<sequence>MTGWAIMALLAALSVGGILAFNPARKRLWQPVLAAIVLALAGYSWQGMPGYMAAPAKTIDAEKGAADALIQMRSDMDQNYGVAKMWLVTADGFARDGNYQAAAGYIQAGIREHPDNADLWSALGLVMMLAADGDLTPPAKLAFGKAKALAPKQPAADYFEGLAALFDRKPVETLVKWRAVLDRATPNAKWRAPLESQVKGLESMLGQAVAAQKLDNIK</sequence>
<dbReference type="RefSeq" id="WP_115548647.1">
    <property type="nucleotide sequence ID" value="NZ_QRGP01000001.1"/>
</dbReference>
<gene>
    <name evidence="1" type="ORF">DXH95_06890</name>
</gene>
<keyword evidence="2" id="KW-1185">Reference proteome</keyword>
<organism evidence="1 2">
    <name type="scientific">Sphingorhabdus pulchriflava</name>
    <dbReference type="NCBI Taxonomy" id="2292257"/>
    <lineage>
        <taxon>Bacteria</taxon>
        <taxon>Pseudomonadati</taxon>
        <taxon>Pseudomonadota</taxon>
        <taxon>Alphaproteobacteria</taxon>
        <taxon>Sphingomonadales</taxon>
        <taxon>Sphingomonadaceae</taxon>
        <taxon>Sphingorhabdus</taxon>
    </lineage>
</organism>
<comment type="caution">
    <text evidence="1">The sequence shown here is derived from an EMBL/GenBank/DDBJ whole genome shotgun (WGS) entry which is preliminary data.</text>
</comment>
<accession>A0A371BIC0</accession>
<dbReference type="Proteomes" id="UP000263833">
    <property type="component" value="Unassembled WGS sequence"/>
</dbReference>
<evidence type="ECO:0000313" key="1">
    <source>
        <dbReference type="EMBL" id="RDV07101.1"/>
    </source>
</evidence>
<proteinExistence type="predicted"/>
<dbReference type="SUPFAM" id="SSF48452">
    <property type="entry name" value="TPR-like"/>
    <property type="match status" value="1"/>
</dbReference>
<evidence type="ECO:0008006" key="3">
    <source>
        <dbReference type="Google" id="ProtNLM"/>
    </source>
</evidence>
<dbReference type="OrthoDB" id="7390129at2"/>
<dbReference type="AlphaFoldDB" id="A0A371BIC0"/>
<name>A0A371BIC0_9SPHN</name>
<dbReference type="InterPro" id="IPR011990">
    <property type="entry name" value="TPR-like_helical_dom_sf"/>
</dbReference>
<dbReference type="Gene3D" id="1.25.40.10">
    <property type="entry name" value="Tetratricopeptide repeat domain"/>
    <property type="match status" value="1"/>
</dbReference>
<evidence type="ECO:0000313" key="2">
    <source>
        <dbReference type="Proteomes" id="UP000263833"/>
    </source>
</evidence>
<reference evidence="2" key="1">
    <citation type="submission" date="2018-08" db="EMBL/GenBank/DDBJ databases">
        <authorList>
            <person name="Kim S.-J."/>
            <person name="Jung G.-Y."/>
        </authorList>
    </citation>
    <scope>NUCLEOTIDE SEQUENCE [LARGE SCALE GENOMIC DNA]</scope>
    <source>
        <strain evidence="2">GY_G</strain>
    </source>
</reference>
<dbReference type="EMBL" id="QRGP01000001">
    <property type="protein sequence ID" value="RDV07101.1"/>
    <property type="molecule type" value="Genomic_DNA"/>
</dbReference>